<feature type="transmembrane region" description="Helical" evidence="1">
    <location>
        <begin position="346"/>
        <end position="363"/>
    </location>
</feature>
<sequence length="934" mass="102533">MRFPLWLGCAVLCAILVGLCGSLPLLLTKELSGKDVILFEARNSYNAAVAISSSAMYDKFINELIVTILAYSQAKFKPQLMTEVNVSTPSWDREWQLFFTGASVLFPHRRFYYFDLATGYFTGRYIGNDGATLRVVGSASNTNVTGYRRSVLPPFEFQPAEAISMLLPPEVICNAYLADPTGFVAIHLDPSGELIYAVGTMIEHSLADPTPAGVLLEVQPIGELFNTDAVRGAKVPQFGGDSIVLDDFGALVFSTYAALSDIYLPIGTPFAICTSAENANRTVSKCRHSVETIRNVWPVFYAAYQAFSARVEGLQIVNNVINVSYVTFSFEGQEYLVSATSPIESAGWWAAAITPLAPVYGLFSENQRRVVIILVVVAVSMAMLVLLCTYVLMLPLNALMDEMISALTLQRQADRQSFYARRRSGKGNASLSTVRAFLCCHTSLHMSELYEIEIAVESLHQRLGDIARMLPPPVIHAIRVSLAHSQRPVTQHALPMALPDDEVDMANSCEGASISMPQQLQGSSFEVDEQQPSEEDWAVRDQSQSNLDHLLTLFEDYYRTRGAVTPASSHNGISSTSSPSGPIGGAVLARETAREMFHNPSAAASNIVPNPVDDKERSNVKLTQSILVDASVSLRPKRRRGFFMAVSLVLFAGDPTEFYGIISPLLAIVWRHGGEVELIERELLLATFGCYDDSTDGAKRSVACAIEIVNEGQYVSPSSVISPARGHLAVAIDSGWFETANFSCALPSGPARCQLVAAVARHVAMKLLPLAELLDERLLVTGEVLRHVALSSIADRVPVVVDHVKFDARDWPTASRRRMIFVFALAQVRRVVKHAVVPAFSHILYEMLKCDAQSISEGFQLMVKAQYTDAALYFHNALSVAARGGRRANPHMRRLLDLCGGFMADAEGVQANMKPYFRTERTVFETGKSEFKMF</sequence>
<dbReference type="Proteomes" id="UP000051952">
    <property type="component" value="Unassembled WGS sequence"/>
</dbReference>
<dbReference type="EMBL" id="CYKH01000727">
    <property type="protein sequence ID" value="CUG27294.1"/>
    <property type="molecule type" value="Genomic_DNA"/>
</dbReference>
<keyword evidence="1" id="KW-0472">Membrane</keyword>
<proteinExistence type="predicted"/>
<feature type="chain" id="PRO_5006621840" evidence="2">
    <location>
        <begin position="23"/>
        <end position="934"/>
    </location>
</feature>
<evidence type="ECO:0000256" key="1">
    <source>
        <dbReference type="SAM" id="Phobius"/>
    </source>
</evidence>
<name>A0A0S4J316_BODSA</name>
<keyword evidence="1" id="KW-1133">Transmembrane helix</keyword>
<accession>A0A0S4J316</accession>
<reference evidence="4" key="1">
    <citation type="submission" date="2015-09" db="EMBL/GenBank/DDBJ databases">
        <authorList>
            <consortium name="Pathogen Informatics"/>
        </authorList>
    </citation>
    <scope>NUCLEOTIDE SEQUENCE [LARGE SCALE GENOMIC DNA]</scope>
    <source>
        <strain evidence="4">Lake Konstanz</strain>
    </source>
</reference>
<evidence type="ECO:0000313" key="4">
    <source>
        <dbReference type="Proteomes" id="UP000051952"/>
    </source>
</evidence>
<organism evidence="3 4">
    <name type="scientific">Bodo saltans</name>
    <name type="common">Flagellated protozoan</name>
    <dbReference type="NCBI Taxonomy" id="75058"/>
    <lineage>
        <taxon>Eukaryota</taxon>
        <taxon>Discoba</taxon>
        <taxon>Euglenozoa</taxon>
        <taxon>Kinetoplastea</taxon>
        <taxon>Metakinetoplastina</taxon>
        <taxon>Eubodonida</taxon>
        <taxon>Bodonidae</taxon>
        <taxon>Bodo</taxon>
    </lineage>
</organism>
<keyword evidence="2" id="KW-0732">Signal</keyword>
<dbReference type="VEuPathDB" id="TriTrypDB:BSAL_76710"/>
<keyword evidence="1" id="KW-0812">Transmembrane</keyword>
<protein>
    <submittedName>
        <fullName evidence="3">Membrane-associated protein, putative</fullName>
    </submittedName>
</protein>
<feature type="signal peptide" evidence="2">
    <location>
        <begin position="1"/>
        <end position="22"/>
    </location>
</feature>
<evidence type="ECO:0000313" key="3">
    <source>
        <dbReference type="EMBL" id="CUG27294.1"/>
    </source>
</evidence>
<keyword evidence="4" id="KW-1185">Reference proteome</keyword>
<evidence type="ECO:0000256" key="2">
    <source>
        <dbReference type="SAM" id="SignalP"/>
    </source>
</evidence>
<feature type="transmembrane region" description="Helical" evidence="1">
    <location>
        <begin position="370"/>
        <end position="393"/>
    </location>
</feature>
<gene>
    <name evidence="3" type="ORF">BSAL_76710</name>
</gene>
<dbReference type="AlphaFoldDB" id="A0A0S4J316"/>